<proteinExistence type="inferred from homology"/>
<reference evidence="4" key="1">
    <citation type="journal article" date="2023" name="GigaByte">
        <title>Genome assembly of the bearded iris, Iris pallida Lam.</title>
        <authorList>
            <person name="Bruccoleri R.E."/>
            <person name="Oakeley E.J."/>
            <person name="Faust A.M.E."/>
            <person name="Altorfer M."/>
            <person name="Dessus-Babus S."/>
            <person name="Burckhardt D."/>
            <person name="Oertli M."/>
            <person name="Naumann U."/>
            <person name="Petersen F."/>
            <person name="Wong J."/>
        </authorList>
    </citation>
    <scope>NUCLEOTIDE SEQUENCE</scope>
    <source>
        <strain evidence="4">GSM-AAB239-AS_SAM_17_03QT</strain>
    </source>
</reference>
<dbReference type="GO" id="GO:0016746">
    <property type="term" value="F:acyltransferase activity"/>
    <property type="evidence" value="ECO:0007669"/>
    <property type="project" value="UniProtKB-KW"/>
</dbReference>
<organism evidence="4 5">
    <name type="scientific">Iris pallida</name>
    <name type="common">Sweet iris</name>
    <dbReference type="NCBI Taxonomy" id="29817"/>
    <lineage>
        <taxon>Eukaryota</taxon>
        <taxon>Viridiplantae</taxon>
        <taxon>Streptophyta</taxon>
        <taxon>Embryophyta</taxon>
        <taxon>Tracheophyta</taxon>
        <taxon>Spermatophyta</taxon>
        <taxon>Magnoliopsida</taxon>
        <taxon>Liliopsida</taxon>
        <taxon>Asparagales</taxon>
        <taxon>Iridaceae</taxon>
        <taxon>Iridoideae</taxon>
        <taxon>Irideae</taxon>
        <taxon>Iris</taxon>
    </lineage>
</organism>
<dbReference type="PANTHER" id="PTHR31147:SF1">
    <property type="entry name" value="ACYL TRANSFERASE 4"/>
    <property type="match status" value="1"/>
</dbReference>
<comment type="similarity">
    <text evidence="1">Belongs to the plant acyltransferase family.</text>
</comment>
<evidence type="ECO:0000256" key="3">
    <source>
        <dbReference type="ARBA" id="ARBA00023315"/>
    </source>
</evidence>
<dbReference type="InterPro" id="IPR023213">
    <property type="entry name" value="CAT-like_dom_sf"/>
</dbReference>
<dbReference type="Proteomes" id="UP001140949">
    <property type="component" value="Unassembled WGS sequence"/>
</dbReference>
<evidence type="ECO:0000313" key="4">
    <source>
        <dbReference type="EMBL" id="KAJ6820450.1"/>
    </source>
</evidence>
<dbReference type="EMBL" id="JANAVB010025598">
    <property type="protein sequence ID" value="KAJ6820450.1"/>
    <property type="molecule type" value="Genomic_DNA"/>
</dbReference>
<dbReference type="AlphaFoldDB" id="A0AAX6FVQ2"/>
<dbReference type="Gene3D" id="3.30.559.10">
    <property type="entry name" value="Chloramphenicol acetyltransferase-like domain"/>
    <property type="match status" value="2"/>
</dbReference>
<protein>
    <submittedName>
        <fullName evidence="4">Acyl transferase 5-like</fullName>
    </submittedName>
</protein>
<evidence type="ECO:0000313" key="5">
    <source>
        <dbReference type="Proteomes" id="UP001140949"/>
    </source>
</evidence>
<comment type="caution">
    <text evidence="4">The sequence shown here is derived from an EMBL/GenBank/DDBJ whole genome shotgun (WGS) entry which is preliminary data.</text>
</comment>
<dbReference type="Pfam" id="PF02458">
    <property type="entry name" value="Transferase"/>
    <property type="match status" value="1"/>
</dbReference>
<evidence type="ECO:0000256" key="2">
    <source>
        <dbReference type="ARBA" id="ARBA00022679"/>
    </source>
</evidence>
<keyword evidence="2 4" id="KW-0808">Transferase</keyword>
<sequence length="424" mass="46950">MSLLNVYKGAPALVSPSRATPCGHAPLSDFDRMPVLRHFVEVIIVFDHGNKPAEVVRRALAEALVPYYPVAGRIVDGIDDGNVGVACTGEGVWLVEASTDCLLENVDYLKQEPLLIPKEQLLPSPPKQVDELALPIMLQVTEFKCGGCAVGIKFNHAIFDGKGVGQFIVAIGEMARGLVEPTVAPVWCRDVIFNPVPNFPSFDRLHQLIDDRIKLLLSVIDIPLGRIEQQKDGFEKETGQKCTTFDVVAAKLWQSRTRAIELGRGDNGVVVAFGTPVSIHHLHDKLPADQGRGYYGNCIYPLVIEAPCGEVANGSFFDVVKMVREAKECLPTKYSRSLKGVELPEMLAPTYRNLTLVDRRRLGFNEADFGWGKPKHVVPLTEQESRSVVAYIIDSPADQHIRVMAHCVTKEHQEAFLRETNKWP</sequence>
<dbReference type="InterPro" id="IPR050898">
    <property type="entry name" value="Plant_acyltransferase"/>
</dbReference>
<evidence type="ECO:0000256" key="1">
    <source>
        <dbReference type="ARBA" id="ARBA00009861"/>
    </source>
</evidence>
<gene>
    <name evidence="4" type="ORF">M6B38_397075</name>
</gene>
<reference evidence="4" key="2">
    <citation type="submission" date="2023-04" db="EMBL/GenBank/DDBJ databases">
        <authorList>
            <person name="Bruccoleri R.E."/>
            <person name="Oakeley E.J."/>
            <person name="Faust A.-M."/>
            <person name="Dessus-Babus S."/>
            <person name="Altorfer M."/>
            <person name="Burckhardt D."/>
            <person name="Oertli M."/>
            <person name="Naumann U."/>
            <person name="Petersen F."/>
            <person name="Wong J."/>
        </authorList>
    </citation>
    <scope>NUCLEOTIDE SEQUENCE</scope>
    <source>
        <strain evidence="4">GSM-AAB239-AS_SAM_17_03QT</strain>
        <tissue evidence="4">Leaf</tissue>
    </source>
</reference>
<name>A0AAX6FVQ2_IRIPA</name>
<dbReference type="PANTHER" id="PTHR31147">
    <property type="entry name" value="ACYL TRANSFERASE 4"/>
    <property type="match status" value="1"/>
</dbReference>
<keyword evidence="3" id="KW-0012">Acyltransferase</keyword>
<keyword evidence="5" id="KW-1185">Reference proteome</keyword>
<accession>A0AAX6FVQ2</accession>